<dbReference type="InterPro" id="IPR036995">
    <property type="entry name" value="MPG_sf"/>
</dbReference>
<dbReference type="InterPro" id="IPR003180">
    <property type="entry name" value="MPG"/>
</dbReference>
<gene>
    <name evidence="6" type="ORF">CUN60_06575</name>
</gene>
<dbReference type="EC" id="3.2.2.-" evidence="5"/>
<dbReference type="RefSeq" id="WP_102951271.1">
    <property type="nucleotide sequence ID" value="NZ_CP024847.1"/>
</dbReference>
<keyword evidence="4 5" id="KW-0234">DNA repair</keyword>
<dbReference type="Gene3D" id="3.10.300.10">
    <property type="entry name" value="Methylpurine-DNA glycosylase (MPG)"/>
    <property type="match status" value="2"/>
</dbReference>
<evidence type="ECO:0000256" key="3">
    <source>
        <dbReference type="ARBA" id="ARBA00022801"/>
    </source>
</evidence>
<evidence type="ECO:0000313" key="6">
    <source>
        <dbReference type="EMBL" id="AUR51975.1"/>
    </source>
</evidence>
<keyword evidence="7" id="KW-1185">Reference proteome</keyword>
<evidence type="ECO:0000256" key="1">
    <source>
        <dbReference type="ARBA" id="ARBA00009232"/>
    </source>
</evidence>
<dbReference type="InterPro" id="IPR011034">
    <property type="entry name" value="Formyl_transferase-like_C_sf"/>
</dbReference>
<dbReference type="GO" id="GO:0003677">
    <property type="term" value="F:DNA binding"/>
    <property type="evidence" value="ECO:0007669"/>
    <property type="project" value="InterPro"/>
</dbReference>
<dbReference type="Proteomes" id="UP000236655">
    <property type="component" value="Chromosome"/>
</dbReference>
<evidence type="ECO:0000256" key="4">
    <source>
        <dbReference type="ARBA" id="ARBA00023204"/>
    </source>
</evidence>
<keyword evidence="3 5" id="KW-0378">Hydrolase</keyword>
<comment type="similarity">
    <text evidence="1 5">Belongs to the DNA glycosylase MPG family.</text>
</comment>
<dbReference type="CDD" id="cd00540">
    <property type="entry name" value="AAG"/>
    <property type="match status" value="1"/>
</dbReference>
<name>A0A2I7N6Y4_9NEIS</name>
<protein>
    <recommendedName>
        <fullName evidence="5">Putative 3-methyladenine DNA glycosylase</fullName>
        <ecNumber evidence="5">3.2.2.-</ecNumber>
    </recommendedName>
</protein>
<dbReference type="AlphaFoldDB" id="A0A2I7N6Y4"/>
<evidence type="ECO:0000256" key="5">
    <source>
        <dbReference type="HAMAP-Rule" id="MF_00527"/>
    </source>
</evidence>
<dbReference type="GO" id="GO:0006284">
    <property type="term" value="P:base-excision repair"/>
    <property type="evidence" value="ECO:0007669"/>
    <property type="project" value="InterPro"/>
</dbReference>
<proteinExistence type="inferred from homology"/>
<dbReference type="Pfam" id="PF02245">
    <property type="entry name" value="Pur_DNA_glyco"/>
    <property type="match status" value="2"/>
</dbReference>
<organism evidence="6 7">
    <name type="scientific">Aquella oligotrophica</name>
    <dbReference type="NCBI Taxonomy" id="2067065"/>
    <lineage>
        <taxon>Bacteria</taxon>
        <taxon>Pseudomonadati</taxon>
        <taxon>Pseudomonadota</taxon>
        <taxon>Betaproteobacteria</taxon>
        <taxon>Neisseriales</taxon>
        <taxon>Neisseriaceae</taxon>
        <taxon>Aquella</taxon>
    </lineage>
</organism>
<dbReference type="OrthoDB" id="9794313at2"/>
<dbReference type="PANTHER" id="PTHR10429">
    <property type="entry name" value="DNA-3-METHYLADENINE GLYCOSYLASE"/>
    <property type="match status" value="1"/>
</dbReference>
<accession>A0A2I7N6Y4</accession>
<dbReference type="SUPFAM" id="SSF50486">
    <property type="entry name" value="FMT C-terminal domain-like"/>
    <property type="match status" value="1"/>
</dbReference>
<dbReference type="HAMAP" id="MF_00527">
    <property type="entry name" value="3MGH"/>
    <property type="match status" value="1"/>
</dbReference>
<dbReference type="GO" id="GO:0003905">
    <property type="term" value="F:alkylbase DNA N-glycosylase activity"/>
    <property type="evidence" value="ECO:0007669"/>
    <property type="project" value="InterPro"/>
</dbReference>
<reference evidence="7" key="1">
    <citation type="submission" date="2017-11" db="EMBL/GenBank/DDBJ databases">
        <authorList>
            <person name="Chan K.G."/>
            <person name="Lee L.S."/>
        </authorList>
    </citation>
    <scope>NUCLEOTIDE SEQUENCE [LARGE SCALE GENOMIC DNA]</scope>
    <source>
        <strain evidence="7">DSM 100970</strain>
    </source>
</reference>
<dbReference type="PANTHER" id="PTHR10429:SF0">
    <property type="entry name" value="DNA-3-METHYLADENINE GLYCOSYLASE"/>
    <property type="match status" value="1"/>
</dbReference>
<evidence type="ECO:0000256" key="2">
    <source>
        <dbReference type="ARBA" id="ARBA00022763"/>
    </source>
</evidence>
<dbReference type="KEGG" id="nba:CUN60_06575"/>
<dbReference type="NCBIfam" id="TIGR00567">
    <property type="entry name" value="3mg"/>
    <property type="match status" value="1"/>
</dbReference>
<dbReference type="EMBL" id="CP024847">
    <property type="protein sequence ID" value="AUR51975.1"/>
    <property type="molecule type" value="Genomic_DNA"/>
</dbReference>
<evidence type="ECO:0000313" key="7">
    <source>
        <dbReference type="Proteomes" id="UP000236655"/>
    </source>
</evidence>
<keyword evidence="2 5" id="KW-0227">DNA damage</keyword>
<sequence>MILDKRYFSNSDTVFLAQDILGKMLVRTLKNGLISRHRITETEAYHGEDDKACHARFGKTERNQIMYQEGGIWYVYLCYGIHWLLNIVTGEKDFPSAILIRGVTNISGPGRVTKQLQIDKTLNGAIADYRSGLWIEDDGFLHDKGSIIATPRVGVDYAGECALKPWRFIFTDKIRDK</sequence>